<sequence>MSTEPLRGWGRRRHDHVMTIEEAARLVGITAPTLRAAARRGEDVGFPIIRAGRAYAVPRRPLHALLGLEADQ</sequence>
<comment type="caution">
    <text evidence="1">The sequence shown here is derived from an EMBL/GenBank/DDBJ whole genome shotgun (WGS) entry which is preliminary data.</text>
</comment>
<protein>
    <submittedName>
        <fullName evidence="1">Excisionase family DNA binding protein</fullName>
    </submittedName>
</protein>
<evidence type="ECO:0000313" key="1">
    <source>
        <dbReference type="EMBL" id="MBP2333066.1"/>
    </source>
</evidence>
<name>A0ABS4U8T4_9CORY</name>
<proteinExistence type="predicted"/>
<gene>
    <name evidence="1" type="ORF">JOF33_001765</name>
</gene>
<accession>A0ABS4U8T4</accession>
<keyword evidence="2" id="KW-1185">Reference proteome</keyword>
<dbReference type="Proteomes" id="UP001519305">
    <property type="component" value="Unassembled WGS sequence"/>
</dbReference>
<organism evidence="1 2">
    <name type="scientific">Corynebacterium freneyi</name>
    <dbReference type="NCBI Taxonomy" id="134034"/>
    <lineage>
        <taxon>Bacteria</taxon>
        <taxon>Bacillati</taxon>
        <taxon>Actinomycetota</taxon>
        <taxon>Actinomycetes</taxon>
        <taxon>Mycobacteriales</taxon>
        <taxon>Corynebacteriaceae</taxon>
        <taxon>Corynebacterium</taxon>
    </lineage>
</organism>
<reference evidence="1 2" key="1">
    <citation type="submission" date="2021-03" db="EMBL/GenBank/DDBJ databases">
        <title>Sequencing the genomes of 1000 actinobacteria strains.</title>
        <authorList>
            <person name="Klenk H.-P."/>
        </authorList>
    </citation>
    <scope>NUCLEOTIDE SEQUENCE [LARGE SCALE GENOMIC DNA]</scope>
    <source>
        <strain evidence="1 2">DSM 44506</strain>
    </source>
</reference>
<evidence type="ECO:0000313" key="2">
    <source>
        <dbReference type="Proteomes" id="UP001519305"/>
    </source>
</evidence>
<dbReference type="RefSeq" id="WP_209653632.1">
    <property type="nucleotide sequence ID" value="NZ_CP047357.1"/>
</dbReference>
<dbReference type="EMBL" id="JAGINY010000001">
    <property type="protein sequence ID" value="MBP2333066.1"/>
    <property type="molecule type" value="Genomic_DNA"/>
</dbReference>